<accession>A0AAD6DM48</accession>
<gene>
    <name evidence="2" type="ORF">N7537_011628</name>
</gene>
<dbReference type="RefSeq" id="XP_056747969.1">
    <property type="nucleotide sequence ID" value="XM_056902682.1"/>
</dbReference>
<feature type="compositionally biased region" description="Basic and acidic residues" evidence="1">
    <location>
        <begin position="98"/>
        <end position="109"/>
    </location>
</feature>
<dbReference type="GeneID" id="81592924"/>
<sequence length="128" mass="14009">MSGLDYPTEVFHNVHFTLVLFEAAASVLGEQCILLVSFHNKKGLDFLDNTPTQQIIAVAKEVAAVMACMKAAKANVGKFALQVVLDKARLPAQHDPLVELHNPRAEQSRTTRGQARSTTCNPTLRLGR</sequence>
<name>A0AAD6DM48_9EURO</name>
<dbReference type="AlphaFoldDB" id="A0AAD6DM48"/>
<feature type="compositionally biased region" description="Polar residues" evidence="1">
    <location>
        <begin position="110"/>
        <end position="122"/>
    </location>
</feature>
<feature type="region of interest" description="Disordered" evidence="1">
    <location>
        <begin position="98"/>
        <end position="128"/>
    </location>
</feature>
<reference evidence="2" key="2">
    <citation type="submission" date="2023-01" db="EMBL/GenBank/DDBJ databases">
        <authorList>
            <person name="Petersen C."/>
        </authorList>
    </citation>
    <scope>NUCLEOTIDE SEQUENCE</scope>
    <source>
        <strain evidence="2">IBT 12815</strain>
    </source>
</reference>
<comment type="caution">
    <text evidence="2">The sequence shown here is derived from an EMBL/GenBank/DDBJ whole genome shotgun (WGS) entry which is preliminary data.</text>
</comment>
<evidence type="ECO:0000313" key="3">
    <source>
        <dbReference type="Proteomes" id="UP001213799"/>
    </source>
</evidence>
<proteinExistence type="predicted"/>
<keyword evidence="3" id="KW-1185">Reference proteome</keyword>
<reference evidence="2" key="1">
    <citation type="journal article" date="2023" name="IMA Fungus">
        <title>Comparative genomic study of the Penicillium genus elucidates a diverse pangenome and 15 lateral gene transfer events.</title>
        <authorList>
            <person name="Petersen C."/>
            <person name="Sorensen T."/>
            <person name="Nielsen M.R."/>
            <person name="Sondergaard T.E."/>
            <person name="Sorensen J.L."/>
            <person name="Fitzpatrick D.A."/>
            <person name="Frisvad J.C."/>
            <person name="Nielsen K.L."/>
        </authorList>
    </citation>
    <scope>NUCLEOTIDE SEQUENCE</scope>
    <source>
        <strain evidence="2">IBT 12815</strain>
    </source>
</reference>
<dbReference type="EMBL" id="JAQJAE010000006">
    <property type="protein sequence ID" value="KAJ5588950.1"/>
    <property type="molecule type" value="Genomic_DNA"/>
</dbReference>
<evidence type="ECO:0000313" key="2">
    <source>
        <dbReference type="EMBL" id="KAJ5588950.1"/>
    </source>
</evidence>
<dbReference type="Proteomes" id="UP001213799">
    <property type="component" value="Unassembled WGS sequence"/>
</dbReference>
<protein>
    <submittedName>
        <fullName evidence="2">Uncharacterized protein</fullName>
    </submittedName>
</protein>
<organism evidence="2 3">
    <name type="scientific">Penicillium hordei</name>
    <dbReference type="NCBI Taxonomy" id="40994"/>
    <lineage>
        <taxon>Eukaryota</taxon>
        <taxon>Fungi</taxon>
        <taxon>Dikarya</taxon>
        <taxon>Ascomycota</taxon>
        <taxon>Pezizomycotina</taxon>
        <taxon>Eurotiomycetes</taxon>
        <taxon>Eurotiomycetidae</taxon>
        <taxon>Eurotiales</taxon>
        <taxon>Aspergillaceae</taxon>
        <taxon>Penicillium</taxon>
    </lineage>
</organism>
<evidence type="ECO:0000256" key="1">
    <source>
        <dbReference type="SAM" id="MobiDB-lite"/>
    </source>
</evidence>